<gene>
    <name evidence="1" type="ORF">IAA64_07735</name>
</gene>
<dbReference type="EMBL" id="DVOT01000136">
    <property type="protein sequence ID" value="HIV27843.1"/>
    <property type="molecule type" value="Genomic_DNA"/>
</dbReference>
<dbReference type="PANTHER" id="PTHR35787:SF1">
    <property type="entry name" value="GLYCEROL UPTAKE OPERON ANTITERMINATOR REGULATORY PROTEIN"/>
    <property type="match status" value="1"/>
</dbReference>
<reference evidence="1" key="1">
    <citation type="submission" date="2020-10" db="EMBL/GenBank/DDBJ databases">
        <authorList>
            <person name="Gilroy R."/>
        </authorList>
    </citation>
    <scope>NUCLEOTIDE SEQUENCE</scope>
    <source>
        <strain evidence="1">CHK183-6373</strain>
    </source>
</reference>
<dbReference type="GO" id="GO:0006071">
    <property type="term" value="P:glycerol metabolic process"/>
    <property type="evidence" value="ECO:0007669"/>
    <property type="project" value="InterPro"/>
</dbReference>
<evidence type="ECO:0000313" key="2">
    <source>
        <dbReference type="Proteomes" id="UP000886884"/>
    </source>
</evidence>
<dbReference type="Pfam" id="PF04309">
    <property type="entry name" value="G3P_antiterm"/>
    <property type="match status" value="1"/>
</dbReference>
<evidence type="ECO:0000313" key="1">
    <source>
        <dbReference type="EMBL" id="HIV27843.1"/>
    </source>
</evidence>
<comment type="caution">
    <text evidence="1">The sequence shown here is derived from an EMBL/GenBank/DDBJ whole genome shotgun (WGS) entry which is preliminary data.</text>
</comment>
<organism evidence="1 2">
    <name type="scientific">Candidatus Ornithocaccomicrobium faecavium</name>
    <dbReference type="NCBI Taxonomy" id="2840890"/>
    <lineage>
        <taxon>Bacteria</taxon>
        <taxon>Bacillati</taxon>
        <taxon>Bacillota</taxon>
        <taxon>Clostridia</taxon>
        <taxon>Candidatus Ornithocaccomicrobium</taxon>
    </lineage>
</organism>
<name>A0A9D1P751_9FIRM</name>
<dbReference type="Proteomes" id="UP000886884">
    <property type="component" value="Unassembled WGS sequence"/>
</dbReference>
<dbReference type="PIRSF" id="PIRSF016897">
    <property type="entry name" value="GlpP"/>
    <property type="match status" value="1"/>
</dbReference>
<dbReference type="InterPro" id="IPR006699">
    <property type="entry name" value="GlpP"/>
</dbReference>
<dbReference type="GO" id="GO:0006355">
    <property type="term" value="P:regulation of DNA-templated transcription"/>
    <property type="evidence" value="ECO:0007669"/>
    <property type="project" value="InterPro"/>
</dbReference>
<accession>A0A9D1P751</accession>
<sequence>MTTHELCGALGERPVIAAVRDESALAAALDSRCVAVFFLGGSLLSLPGWVEAAKRAGKAAFAHVDLLQGVKADAAAIEWCKQAMPLDGVISTRAPLLKIARGMGLITIQRLFLVDSSSLATGIRLMHASPPDMVEVLPGLVGKAIRTLKIELGRPVIAGGMITEEEEAGRALRAGAIAISTSRVSLWK</sequence>
<dbReference type="AlphaFoldDB" id="A0A9D1P751"/>
<dbReference type="SUPFAM" id="SSF110391">
    <property type="entry name" value="GlpP-like"/>
    <property type="match status" value="1"/>
</dbReference>
<dbReference type="Gene3D" id="3.20.20.70">
    <property type="entry name" value="Aldolase class I"/>
    <property type="match status" value="1"/>
</dbReference>
<dbReference type="PANTHER" id="PTHR35787">
    <property type="entry name" value="GLYCEROL UPTAKE OPERON ANTITERMINATOR REGULATORY PROTEIN"/>
    <property type="match status" value="1"/>
</dbReference>
<dbReference type="InterPro" id="IPR013785">
    <property type="entry name" value="Aldolase_TIM"/>
</dbReference>
<reference evidence="1" key="2">
    <citation type="journal article" date="2021" name="PeerJ">
        <title>Extensive microbial diversity within the chicken gut microbiome revealed by metagenomics and culture.</title>
        <authorList>
            <person name="Gilroy R."/>
            <person name="Ravi A."/>
            <person name="Getino M."/>
            <person name="Pursley I."/>
            <person name="Horton D.L."/>
            <person name="Alikhan N.F."/>
            <person name="Baker D."/>
            <person name="Gharbi K."/>
            <person name="Hall N."/>
            <person name="Watson M."/>
            <person name="Adriaenssens E.M."/>
            <person name="Foster-Nyarko E."/>
            <person name="Jarju S."/>
            <person name="Secka A."/>
            <person name="Antonio M."/>
            <person name="Oren A."/>
            <person name="Chaudhuri R.R."/>
            <person name="La Ragione R."/>
            <person name="Hildebrand F."/>
            <person name="Pallen M.J."/>
        </authorList>
    </citation>
    <scope>NUCLEOTIDE SEQUENCE</scope>
    <source>
        <strain evidence="1">CHK183-6373</strain>
    </source>
</reference>
<protein>
    <submittedName>
        <fullName evidence="1">Glycerol-3-phosphate responsive antiterminator</fullName>
    </submittedName>
</protein>
<proteinExistence type="predicted"/>